<dbReference type="GO" id="GO:0005634">
    <property type="term" value="C:nucleus"/>
    <property type="evidence" value="ECO:0007669"/>
    <property type="project" value="TreeGrafter"/>
</dbReference>
<dbReference type="Gene3D" id="1.10.10.10">
    <property type="entry name" value="Winged helix-like DNA-binding domain superfamily/Winged helix DNA-binding domain"/>
    <property type="match status" value="1"/>
</dbReference>
<dbReference type="GO" id="GO:0006270">
    <property type="term" value="P:DNA replication initiation"/>
    <property type="evidence" value="ECO:0007669"/>
    <property type="project" value="InterPro"/>
</dbReference>
<name>A0AAD5JM98_ACENE</name>
<keyword evidence="3" id="KW-0235">DNA replication</keyword>
<dbReference type="InterPro" id="IPR016314">
    <property type="entry name" value="Cdc6/18"/>
</dbReference>
<evidence type="ECO:0000256" key="1">
    <source>
        <dbReference type="ARBA" id="ARBA00006184"/>
    </source>
</evidence>
<dbReference type="GO" id="GO:0051301">
    <property type="term" value="P:cell division"/>
    <property type="evidence" value="ECO:0007669"/>
    <property type="project" value="UniProtKB-KW"/>
</dbReference>
<dbReference type="Proteomes" id="UP001064489">
    <property type="component" value="Chromosome 1"/>
</dbReference>
<dbReference type="PANTHER" id="PTHR10763">
    <property type="entry name" value="CELL DIVISION CONTROL PROTEIN 6-RELATED"/>
    <property type="match status" value="1"/>
</dbReference>
<evidence type="ECO:0000256" key="4">
    <source>
        <dbReference type="ARBA" id="ARBA00023306"/>
    </source>
</evidence>
<dbReference type="PIRSF" id="PIRSF001767">
    <property type="entry name" value="Cdc6"/>
    <property type="match status" value="1"/>
</dbReference>
<feature type="domain" description="Cdc6 C-terminal" evidence="6">
    <location>
        <begin position="348"/>
        <end position="427"/>
    </location>
</feature>
<dbReference type="FunFam" id="3.40.50.300:FF:000547">
    <property type="entry name" value="Cell division control protein"/>
    <property type="match status" value="1"/>
</dbReference>
<dbReference type="InterPro" id="IPR036388">
    <property type="entry name" value="WH-like_DNA-bd_sf"/>
</dbReference>
<dbReference type="GO" id="GO:0003688">
    <property type="term" value="F:DNA replication origin binding"/>
    <property type="evidence" value="ECO:0007669"/>
    <property type="project" value="TreeGrafter"/>
</dbReference>
<organism evidence="7 8">
    <name type="scientific">Acer negundo</name>
    <name type="common">Box elder</name>
    <dbReference type="NCBI Taxonomy" id="4023"/>
    <lineage>
        <taxon>Eukaryota</taxon>
        <taxon>Viridiplantae</taxon>
        <taxon>Streptophyta</taxon>
        <taxon>Embryophyta</taxon>
        <taxon>Tracheophyta</taxon>
        <taxon>Spermatophyta</taxon>
        <taxon>Magnoliopsida</taxon>
        <taxon>eudicotyledons</taxon>
        <taxon>Gunneridae</taxon>
        <taxon>Pentapetalae</taxon>
        <taxon>rosids</taxon>
        <taxon>malvids</taxon>
        <taxon>Sapindales</taxon>
        <taxon>Sapindaceae</taxon>
        <taxon>Hippocastanoideae</taxon>
        <taxon>Acereae</taxon>
        <taxon>Acer</taxon>
    </lineage>
</organism>
<dbReference type="EMBL" id="JAJSOW010000003">
    <property type="protein sequence ID" value="KAI9196192.1"/>
    <property type="molecule type" value="Genomic_DNA"/>
</dbReference>
<proteinExistence type="inferred from homology"/>
<dbReference type="AlphaFoldDB" id="A0AAD5JM98"/>
<dbReference type="InterPro" id="IPR015163">
    <property type="entry name" value="Cdc6_C"/>
</dbReference>
<dbReference type="Gene3D" id="3.40.50.300">
    <property type="entry name" value="P-loop containing nucleotide triphosphate hydrolases"/>
    <property type="match status" value="1"/>
</dbReference>
<dbReference type="GO" id="GO:0033314">
    <property type="term" value="P:mitotic DNA replication checkpoint signaling"/>
    <property type="evidence" value="ECO:0007669"/>
    <property type="project" value="TreeGrafter"/>
</dbReference>
<accession>A0AAD5JM98</accession>
<gene>
    <name evidence="7" type="ORF">LWI28_021826</name>
</gene>
<reference evidence="7" key="1">
    <citation type="journal article" date="2022" name="Plant J.">
        <title>Strategies of tolerance reflected in two North American maple genomes.</title>
        <authorList>
            <person name="McEvoy S.L."/>
            <person name="Sezen U.U."/>
            <person name="Trouern-Trend A."/>
            <person name="McMahon S.M."/>
            <person name="Schaberg P.G."/>
            <person name="Yang J."/>
            <person name="Wegrzyn J.L."/>
            <person name="Swenson N.G."/>
        </authorList>
    </citation>
    <scope>NUCLEOTIDE SEQUENCE</scope>
    <source>
        <strain evidence="7">91603</strain>
    </source>
</reference>
<evidence type="ECO:0000313" key="8">
    <source>
        <dbReference type="Proteomes" id="UP001064489"/>
    </source>
</evidence>
<dbReference type="SUPFAM" id="SSF46785">
    <property type="entry name" value="Winged helix' DNA-binding domain"/>
    <property type="match status" value="1"/>
</dbReference>
<dbReference type="SMART" id="SM01074">
    <property type="entry name" value="Cdc6_C"/>
    <property type="match status" value="1"/>
</dbReference>
<keyword evidence="2" id="KW-0132">Cell division</keyword>
<evidence type="ECO:0000256" key="3">
    <source>
        <dbReference type="ARBA" id="ARBA00022705"/>
    </source>
</evidence>
<evidence type="ECO:0000259" key="6">
    <source>
        <dbReference type="SMART" id="SM01074"/>
    </source>
</evidence>
<sequence length="438" mass="49296">MPAIVSHNSIVSVQSEMMIIGDIARSKGDLTPQKRRLRSDKESTPMKRKSTRRCVDSSPNSPACGFEKDLDEKIASPRKSPVKRKLSDSFKPKPNWNPKDVEQMSAVMEALHVSTAPSTIVCREEEQRRVLEFCKKHVEEEKAGSLYVCGCPGTGKSLSMEKVKQHLVDWAKEAGFQSPDVLTLNCTSLTNTSEIFGKILSKVQPRKKINGPTSPLQHLQNLYSQKQQSSALKMTLIIADELDYLITRDRAVLHDLFMLTTFPFSRCILIGIANAIDLADRFLPRLQSMNCKPAVVTFRAYSKDQIIRILQERLMVRVDHMALALSNTFKSPVVDTIQSLPQHQQIILCSAVKFFRGGKKDTTVGELNKSYTDICKTSMIPPVGTMEFLSMCRVLNDQGLLKLGQSREDKLKRVTLKVDESDVSFALQGVRFFRNCLQ</sequence>
<protein>
    <recommendedName>
        <fullName evidence="6">Cdc6 C-terminal domain-containing protein</fullName>
    </recommendedName>
</protein>
<evidence type="ECO:0000256" key="2">
    <source>
        <dbReference type="ARBA" id="ARBA00022618"/>
    </source>
</evidence>
<reference evidence="7" key="2">
    <citation type="submission" date="2023-02" db="EMBL/GenBank/DDBJ databases">
        <authorList>
            <person name="Swenson N.G."/>
            <person name="Wegrzyn J.L."/>
            <person name="Mcevoy S.L."/>
        </authorList>
    </citation>
    <scope>NUCLEOTIDE SEQUENCE</scope>
    <source>
        <strain evidence="7">91603</strain>
        <tissue evidence="7">Leaf</tissue>
    </source>
</reference>
<feature type="compositionally biased region" description="Basic and acidic residues" evidence="5">
    <location>
        <begin position="66"/>
        <end position="75"/>
    </location>
</feature>
<keyword evidence="8" id="KW-1185">Reference proteome</keyword>
<dbReference type="FunFam" id="1.10.10.10:FF:000686">
    <property type="entry name" value="Cell division control protein"/>
    <property type="match status" value="1"/>
</dbReference>
<dbReference type="PANTHER" id="PTHR10763:SF26">
    <property type="entry name" value="CELL DIVISION CONTROL PROTEIN 6 HOMOLOG"/>
    <property type="match status" value="1"/>
</dbReference>
<comment type="similarity">
    <text evidence="1">Belongs to the CDC6/cdc18 family.</text>
</comment>
<feature type="region of interest" description="Disordered" evidence="5">
    <location>
        <begin position="24"/>
        <end position="98"/>
    </location>
</feature>
<dbReference type="Pfam" id="PF13401">
    <property type="entry name" value="AAA_22"/>
    <property type="match status" value="1"/>
</dbReference>
<evidence type="ECO:0000313" key="7">
    <source>
        <dbReference type="EMBL" id="KAI9196192.1"/>
    </source>
</evidence>
<dbReference type="SUPFAM" id="SSF52540">
    <property type="entry name" value="P-loop containing nucleoside triphosphate hydrolases"/>
    <property type="match status" value="1"/>
</dbReference>
<dbReference type="InterPro" id="IPR027417">
    <property type="entry name" value="P-loop_NTPase"/>
</dbReference>
<dbReference type="GO" id="GO:0016887">
    <property type="term" value="F:ATP hydrolysis activity"/>
    <property type="evidence" value="ECO:0007669"/>
    <property type="project" value="InterPro"/>
</dbReference>
<dbReference type="Pfam" id="PF09079">
    <property type="entry name" value="WHD_Cdc6"/>
    <property type="match status" value="1"/>
</dbReference>
<evidence type="ECO:0000256" key="5">
    <source>
        <dbReference type="SAM" id="MobiDB-lite"/>
    </source>
</evidence>
<dbReference type="InterPro" id="IPR049945">
    <property type="entry name" value="AAA_22"/>
</dbReference>
<keyword evidence="4" id="KW-0131">Cell cycle</keyword>
<dbReference type="CDD" id="cd08768">
    <property type="entry name" value="Cdc6_C"/>
    <property type="match status" value="1"/>
</dbReference>
<dbReference type="CDD" id="cd00009">
    <property type="entry name" value="AAA"/>
    <property type="match status" value="1"/>
</dbReference>
<dbReference type="InterPro" id="IPR036390">
    <property type="entry name" value="WH_DNA-bd_sf"/>
</dbReference>
<dbReference type="InterPro" id="IPR050311">
    <property type="entry name" value="ORC1/CDC6"/>
</dbReference>
<comment type="caution">
    <text evidence="7">The sequence shown here is derived from an EMBL/GenBank/DDBJ whole genome shotgun (WGS) entry which is preliminary data.</text>
</comment>